<evidence type="ECO:0000313" key="2">
    <source>
        <dbReference type="EMBL" id="CAG8593364.1"/>
    </source>
</evidence>
<evidence type="ECO:0000313" key="3">
    <source>
        <dbReference type="Proteomes" id="UP000789739"/>
    </source>
</evidence>
<feature type="compositionally biased region" description="Low complexity" evidence="1">
    <location>
        <begin position="208"/>
        <end position="220"/>
    </location>
</feature>
<reference evidence="2" key="1">
    <citation type="submission" date="2021-06" db="EMBL/GenBank/DDBJ databases">
        <authorList>
            <person name="Kallberg Y."/>
            <person name="Tangrot J."/>
            <person name="Rosling A."/>
        </authorList>
    </citation>
    <scope>NUCLEOTIDE SEQUENCE</scope>
    <source>
        <strain evidence="2">BR232B</strain>
    </source>
</reference>
<dbReference type="Proteomes" id="UP000789739">
    <property type="component" value="Unassembled WGS sequence"/>
</dbReference>
<sequence length="236" mass="26689">MLPIYKPSKDDIIRVYGSVTNITKDDICEVSAYRCQNTHYNTKSLPKNSTHLICLGTLKDQPQVQEDYWNINITSKQFVGKDSGGLKWFDTDIFCSHHMNISRLTGRSSSAKKGSKLIITGELEISEGQLYCDVHHFEFVSQLGSKNESIKRDPAIWIEDDEDEKTDFNSPSRRRKKVKQEEPTTSQVIIPSLSQMQPPSPATLVSDSSPSTPTESTPPSSEKKTPSRRRPSRRRA</sequence>
<gene>
    <name evidence="2" type="ORF">PBRASI_LOCUS7244</name>
</gene>
<feature type="region of interest" description="Disordered" evidence="1">
    <location>
        <begin position="162"/>
        <end position="236"/>
    </location>
</feature>
<name>A0A9N9G908_9GLOM</name>
<dbReference type="AlphaFoldDB" id="A0A9N9G908"/>
<organism evidence="2 3">
    <name type="scientific">Paraglomus brasilianum</name>
    <dbReference type="NCBI Taxonomy" id="144538"/>
    <lineage>
        <taxon>Eukaryota</taxon>
        <taxon>Fungi</taxon>
        <taxon>Fungi incertae sedis</taxon>
        <taxon>Mucoromycota</taxon>
        <taxon>Glomeromycotina</taxon>
        <taxon>Glomeromycetes</taxon>
        <taxon>Paraglomerales</taxon>
        <taxon>Paraglomeraceae</taxon>
        <taxon>Paraglomus</taxon>
    </lineage>
</organism>
<proteinExistence type="predicted"/>
<comment type="caution">
    <text evidence="2">The sequence shown here is derived from an EMBL/GenBank/DDBJ whole genome shotgun (WGS) entry which is preliminary data.</text>
</comment>
<feature type="compositionally biased region" description="Basic residues" evidence="1">
    <location>
        <begin position="226"/>
        <end position="236"/>
    </location>
</feature>
<accession>A0A9N9G908</accession>
<feature type="compositionally biased region" description="Polar residues" evidence="1">
    <location>
        <begin position="183"/>
        <end position="207"/>
    </location>
</feature>
<protein>
    <submittedName>
        <fullName evidence="2">9930_t:CDS:1</fullName>
    </submittedName>
</protein>
<dbReference type="OrthoDB" id="10411208at2759"/>
<keyword evidence="3" id="KW-1185">Reference proteome</keyword>
<evidence type="ECO:0000256" key="1">
    <source>
        <dbReference type="SAM" id="MobiDB-lite"/>
    </source>
</evidence>
<dbReference type="EMBL" id="CAJVPI010001081">
    <property type="protein sequence ID" value="CAG8593364.1"/>
    <property type="molecule type" value="Genomic_DNA"/>
</dbReference>